<proteinExistence type="predicted"/>
<dbReference type="InterPro" id="IPR009078">
    <property type="entry name" value="Ferritin-like_SF"/>
</dbReference>
<organism evidence="1 2">
    <name type="scientific">Brevibacterium ravenspurgense</name>
    <dbReference type="NCBI Taxonomy" id="479117"/>
    <lineage>
        <taxon>Bacteria</taxon>
        <taxon>Bacillati</taxon>
        <taxon>Actinomycetota</taxon>
        <taxon>Actinomycetes</taxon>
        <taxon>Micrococcales</taxon>
        <taxon>Brevibacteriaceae</taxon>
        <taxon>Brevibacterium</taxon>
    </lineage>
</organism>
<dbReference type="RefSeq" id="WP_101672603.1">
    <property type="nucleotide sequence ID" value="NZ_PKGO01000007.1"/>
</dbReference>
<accession>A0A2I1IFI6</accession>
<dbReference type="SUPFAM" id="SSF47240">
    <property type="entry name" value="Ferritin-like"/>
    <property type="match status" value="1"/>
</dbReference>
<gene>
    <name evidence="1" type="ORF">CYJ40_07420</name>
</gene>
<comment type="caution">
    <text evidence="1">The sequence shown here is derived from an EMBL/GenBank/DDBJ whole genome shotgun (WGS) entry which is preliminary data.</text>
</comment>
<reference evidence="1 2" key="1">
    <citation type="submission" date="2017-12" db="EMBL/GenBank/DDBJ databases">
        <title>Phylogenetic diversity of female urinary microbiome.</title>
        <authorList>
            <person name="Thomas-White K."/>
            <person name="Wolfe A.J."/>
        </authorList>
    </citation>
    <scope>NUCLEOTIDE SEQUENCE [LARGE SCALE GENOMIC DNA]</scope>
    <source>
        <strain evidence="1 2">UMB0426</strain>
    </source>
</reference>
<sequence length="89" mass="9125">MTNESLAAPSCCSTRTPAPAVTANGRDNLLAPAAQETAVCPVMGGTAVTAQAEAAGLFRDYEGSRYWFCCASCGPVFDSDPAKYAGRSA</sequence>
<evidence type="ECO:0000313" key="1">
    <source>
        <dbReference type="EMBL" id="PKY69896.1"/>
    </source>
</evidence>
<dbReference type="EMBL" id="PKGO01000007">
    <property type="protein sequence ID" value="PKY69896.1"/>
    <property type="molecule type" value="Genomic_DNA"/>
</dbReference>
<dbReference type="InterPro" id="IPR012348">
    <property type="entry name" value="RNR-like"/>
</dbReference>
<dbReference type="GO" id="GO:0016491">
    <property type="term" value="F:oxidoreductase activity"/>
    <property type="evidence" value="ECO:0007669"/>
    <property type="project" value="InterPro"/>
</dbReference>
<protein>
    <submittedName>
        <fullName evidence="1">Uncharacterized protein</fullName>
    </submittedName>
</protein>
<name>A0A2I1IFI6_9MICO</name>
<dbReference type="AlphaFoldDB" id="A0A2I1IFI6"/>
<evidence type="ECO:0000313" key="2">
    <source>
        <dbReference type="Proteomes" id="UP000242755"/>
    </source>
</evidence>
<dbReference type="Proteomes" id="UP000242755">
    <property type="component" value="Unassembled WGS sequence"/>
</dbReference>
<dbReference type="Gene3D" id="1.10.620.20">
    <property type="entry name" value="Ribonucleotide Reductase, subunit A"/>
    <property type="match status" value="1"/>
</dbReference>